<accession>A0AAC8TBZ5</accession>
<evidence type="ECO:0000313" key="1">
    <source>
        <dbReference type="EMBL" id="AKJ00375.1"/>
    </source>
</evidence>
<evidence type="ECO:0000313" key="2">
    <source>
        <dbReference type="Proteomes" id="UP000035579"/>
    </source>
</evidence>
<gene>
    <name evidence="1" type="ORF">AA314_02001</name>
</gene>
<dbReference type="EMBL" id="CP011509">
    <property type="protein sequence ID" value="AKJ00375.1"/>
    <property type="molecule type" value="Genomic_DNA"/>
</dbReference>
<name>A0AAC8TBZ5_9BACT</name>
<proteinExistence type="predicted"/>
<dbReference type="KEGG" id="age:AA314_02001"/>
<dbReference type="Proteomes" id="UP000035579">
    <property type="component" value="Chromosome"/>
</dbReference>
<organism evidence="1 2">
    <name type="scientific">Archangium gephyra</name>
    <dbReference type="NCBI Taxonomy" id="48"/>
    <lineage>
        <taxon>Bacteria</taxon>
        <taxon>Pseudomonadati</taxon>
        <taxon>Myxococcota</taxon>
        <taxon>Myxococcia</taxon>
        <taxon>Myxococcales</taxon>
        <taxon>Cystobacterineae</taxon>
        <taxon>Archangiaceae</taxon>
        <taxon>Archangium</taxon>
    </lineage>
</organism>
<protein>
    <submittedName>
        <fullName evidence="1">Uncharacterized protein</fullName>
    </submittedName>
</protein>
<sequence>MFVRSEAEGVRMALDAALSLNASFVELPSGFQTWTSSADIQMLQSKDAALSANAP</sequence>
<dbReference type="AlphaFoldDB" id="A0AAC8TBZ5"/>
<reference evidence="1 2" key="1">
    <citation type="submission" date="2015-05" db="EMBL/GenBank/DDBJ databases">
        <title>Genome assembly of Archangium gephyra DSM 2261.</title>
        <authorList>
            <person name="Sharma G."/>
            <person name="Subramanian S."/>
        </authorList>
    </citation>
    <scope>NUCLEOTIDE SEQUENCE [LARGE SCALE GENOMIC DNA]</scope>
    <source>
        <strain evidence="1 2">DSM 2261</strain>
    </source>
</reference>